<name>A0ABU5DQ83_9BURK</name>
<organism evidence="2 3">
    <name type="scientific">Roseateles agri</name>
    <dbReference type="NCBI Taxonomy" id="3098619"/>
    <lineage>
        <taxon>Bacteria</taxon>
        <taxon>Pseudomonadati</taxon>
        <taxon>Pseudomonadota</taxon>
        <taxon>Betaproteobacteria</taxon>
        <taxon>Burkholderiales</taxon>
        <taxon>Sphaerotilaceae</taxon>
        <taxon>Roseateles</taxon>
    </lineage>
</organism>
<feature type="region of interest" description="Disordered" evidence="1">
    <location>
        <begin position="31"/>
        <end position="58"/>
    </location>
</feature>
<feature type="compositionally biased region" description="Low complexity" evidence="1">
    <location>
        <begin position="47"/>
        <end position="58"/>
    </location>
</feature>
<evidence type="ECO:0000256" key="1">
    <source>
        <dbReference type="SAM" id="MobiDB-lite"/>
    </source>
</evidence>
<accession>A0ABU5DQ83</accession>
<sequence length="58" mass="5987">MDSLRHPILHRIVLAAVLGGLALLGACNRRDQEPGRDLAPPNPGLPASPALPSSSPTV</sequence>
<keyword evidence="3" id="KW-1185">Reference proteome</keyword>
<gene>
    <name evidence="2" type="ORF">SNE35_25360</name>
</gene>
<dbReference type="RefSeq" id="WP_320425825.1">
    <property type="nucleotide sequence ID" value="NZ_JAXCLA010000009.1"/>
</dbReference>
<dbReference type="EMBL" id="JAXCLA010000009">
    <property type="protein sequence ID" value="MDY0747856.1"/>
    <property type="molecule type" value="Genomic_DNA"/>
</dbReference>
<dbReference type="PROSITE" id="PS51257">
    <property type="entry name" value="PROKAR_LIPOPROTEIN"/>
    <property type="match status" value="1"/>
</dbReference>
<reference evidence="2 3" key="1">
    <citation type="submission" date="2023-11" db="EMBL/GenBank/DDBJ databases">
        <title>Paucibacter sp. nov., isolated from fresh soil in Korea.</title>
        <authorList>
            <person name="Le N.T.T."/>
        </authorList>
    </citation>
    <scope>NUCLEOTIDE SEQUENCE [LARGE SCALE GENOMIC DNA]</scope>
    <source>
        <strain evidence="2 3">R3-3</strain>
    </source>
</reference>
<evidence type="ECO:0000313" key="2">
    <source>
        <dbReference type="EMBL" id="MDY0747856.1"/>
    </source>
</evidence>
<comment type="caution">
    <text evidence="2">The sequence shown here is derived from an EMBL/GenBank/DDBJ whole genome shotgun (WGS) entry which is preliminary data.</text>
</comment>
<dbReference type="Proteomes" id="UP001285263">
    <property type="component" value="Unassembled WGS sequence"/>
</dbReference>
<evidence type="ECO:0000313" key="3">
    <source>
        <dbReference type="Proteomes" id="UP001285263"/>
    </source>
</evidence>
<protein>
    <submittedName>
        <fullName evidence="2">Uncharacterized protein</fullName>
    </submittedName>
</protein>
<proteinExistence type="predicted"/>